<dbReference type="Proteomes" id="UP001165269">
    <property type="component" value="Unassembled WGS sequence"/>
</dbReference>
<evidence type="ECO:0000256" key="1">
    <source>
        <dbReference type="SAM" id="MobiDB-lite"/>
    </source>
</evidence>
<feature type="compositionally biased region" description="Basic and acidic residues" evidence="1">
    <location>
        <begin position="122"/>
        <end position="137"/>
    </location>
</feature>
<proteinExistence type="predicted"/>
<protein>
    <submittedName>
        <fullName evidence="2">Helix-turn-helix domain-containing protein</fullName>
    </submittedName>
</protein>
<accession>A0ABS9YPC8</accession>
<sequence>MSLWPILWAINSAPVADAEERLILVALADRASSDGTDAYPSKKSIAQVALIDAKTVQRRLRTLMERGLIAEGNQDAARRIPEHFRPTVYDLLIPYSWWSPADMERVNSERVGRGLRPLTPQDRPDLAEAPPRKARADKGRRRKKAAADGGTTSPRGEDSESPGQTGQEGGTTSPPNLPY</sequence>
<name>A0ABS9YPC8_9ACTN</name>
<dbReference type="InterPro" id="IPR036388">
    <property type="entry name" value="WH-like_DNA-bd_sf"/>
</dbReference>
<gene>
    <name evidence="2" type="ORF">MQP27_49485</name>
</gene>
<dbReference type="Pfam" id="PF13730">
    <property type="entry name" value="HTH_36"/>
    <property type="match status" value="1"/>
</dbReference>
<reference evidence="2" key="1">
    <citation type="submission" date="2022-03" db="EMBL/GenBank/DDBJ databases">
        <title>Streptomyces 7R015 and 7R016 isolated from Barleria lupulina in Thailand.</title>
        <authorList>
            <person name="Kanchanasin P."/>
            <person name="Phongsopitanun W."/>
            <person name="Tanasupawat S."/>
        </authorList>
    </citation>
    <scope>NUCLEOTIDE SEQUENCE</scope>
    <source>
        <strain evidence="2">7R015</strain>
    </source>
</reference>
<organism evidence="2 3">
    <name type="scientific">Streptomyces cylindrosporus</name>
    <dbReference type="NCBI Taxonomy" id="2927583"/>
    <lineage>
        <taxon>Bacteria</taxon>
        <taxon>Bacillati</taxon>
        <taxon>Actinomycetota</taxon>
        <taxon>Actinomycetes</taxon>
        <taxon>Kitasatosporales</taxon>
        <taxon>Streptomycetaceae</taxon>
        <taxon>Streptomyces</taxon>
    </lineage>
</organism>
<evidence type="ECO:0000313" key="3">
    <source>
        <dbReference type="Proteomes" id="UP001165269"/>
    </source>
</evidence>
<comment type="caution">
    <text evidence="2">The sequence shown here is derived from an EMBL/GenBank/DDBJ whole genome shotgun (WGS) entry which is preliminary data.</text>
</comment>
<evidence type="ECO:0000313" key="2">
    <source>
        <dbReference type="EMBL" id="MCI3279125.1"/>
    </source>
</evidence>
<keyword evidence="3" id="KW-1185">Reference proteome</keyword>
<feature type="region of interest" description="Disordered" evidence="1">
    <location>
        <begin position="110"/>
        <end position="179"/>
    </location>
</feature>
<feature type="compositionally biased region" description="Polar residues" evidence="1">
    <location>
        <begin position="161"/>
        <end position="179"/>
    </location>
</feature>
<dbReference type="EMBL" id="JALDAY010000024">
    <property type="protein sequence ID" value="MCI3279125.1"/>
    <property type="molecule type" value="Genomic_DNA"/>
</dbReference>
<dbReference type="Gene3D" id="1.10.10.10">
    <property type="entry name" value="Winged helix-like DNA-binding domain superfamily/Winged helix DNA-binding domain"/>
    <property type="match status" value="1"/>
</dbReference>
<dbReference type="RefSeq" id="WP_242778766.1">
    <property type="nucleotide sequence ID" value="NZ_JALDAY010000024.1"/>
</dbReference>